<evidence type="ECO:0000256" key="1">
    <source>
        <dbReference type="SAM" id="MobiDB-lite"/>
    </source>
</evidence>
<feature type="compositionally biased region" description="Basic and acidic residues" evidence="1">
    <location>
        <begin position="1"/>
        <end position="12"/>
    </location>
</feature>
<dbReference type="OrthoDB" id="227859at2157"/>
<proteinExistence type="predicted"/>
<dbReference type="KEGG" id="hsin:KDQ40_17670"/>
<reference evidence="2" key="1">
    <citation type="submission" date="2021-04" db="EMBL/GenBank/DDBJ databases">
        <title>Complete Genome sequence and Methylome Analysis of the Haloarchaeon Haloarcula sinaiiensis.</title>
        <authorList>
            <person name="Fomenkov A."/>
            <person name="DasSarma P."/>
            <person name="DasSarma S."/>
            <person name="Roberts R.J."/>
        </authorList>
    </citation>
    <scope>NUCLEOTIDE SEQUENCE</scope>
    <source>
        <strain evidence="2">ATCC 33800</strain>
        <plasmid evidence="2">pHsi540</plasmid>
    </source>
</reference>
<evidence type="ECO:0000313" key="2">
    <source>
        <dbReference type="EMBL" id="QUJ74278.1"/>
    </source>
</evidence>
<geneLocation type="plasmid" evidence="2 3">
    <name>pHsi540</name>
</geneLocation>
<name>A0A8T8KGL3_9EURY</name>
<keyword evidence="2" id="KW-0614">Plasmid</keyword>
<protein>
    <submittedName>
        <fullName evidence="2">Uncharacterized protein</fullName>
    </submittedName>
</protein>
<dbReference type="EMBL" id="CP073368">
    <property type="protein sequence ID" value="QUJ74278.1"/>
    <property type="molecule type" value="Genomic_DNA"/>
</dbReference>
<dbReference type="Proteomes" id="UP000682967">
    <property type="component" value="Plasmid pHsi540"/>
</dbReference>
<sequence length="58" mass="6649">MSTKPSDTHDRFPTTGPATDDYDRYTSVKVDGDVILYDEDHEDAWIQSATTLALEDWR</sequence>
<organism evidence="2 3">
    <name type="scientific">Haloarcula marismortui ATCC 33800</name>
    <dbReference type="NCBI Taxonomy" id="662476"/>
    <lineage>
        <taxon>Archaea</taxon>
        <taxon>Methanobacteriati</taxon>
        <taxon>Methanobacteriota</taxon>
        <taxon>Stenosarchaea group</taxon>
        <taxon>Halobacteria</taxon>
        <taxon>Halobacteriales</taxon>
        <taxon>Haloarculaceae</taxon>
        <taxon>Haloarcula</taxon>
    </lineage>
</organism>
<accession>A0A8T8KGL3</accession>
<feature type="region of interest" description="Disordered" evidence="1">
    <location>
        <begin position="1"/>
        <end position="23"/>
    </location>
</feature>
<dbReference type="InterPro" id="IPR055755">
    <property type="entry name" value="DUF7331"/>
</dbReference>
<dbReference type="RefSeq" id="WP_165897094.1">
    <property type="nucleotide sequence ID" value="NZ_AOLR01000046.1"/>
</dbReference>
<dbReference type="Pfam" id="PF24018">
    <property type="entry name" value="DUF7331"/>
    <property type="match status" value="1"/>
</dbReference>
<dbReference type="GeneID" id="64824824"/>
<dbReference type="AlphaFoldDB" id="A0A8T8KGL3"/>
<evidence type="ECO:0000313" key="3">
    <source>
        <dbReference type="Proteomes" id="UP000682967"/>
    </source>
</evidence>
<gene>
    <name evidence="2" type="ORF">KDQ40_17670</name>
</gene>